<dbReference type="EMBL" id="KZ819324">
    <property type="protein sequence ID" value="PWN21753.1"/>
    <property type="molecule type" value="Genomic_DNA"/>
</dbReference>
<feature type="transmembrane region" description="Helical" evidence="7">
    <location>
        <begin position="131"/>
        <end position="152"/>
    </location>
</feature>
<feature type="region of interest" description="Disordered" evidence="6">
    <location>
        <begin position="323"/>
        <end position="342"/>
    </location>
</feature>
<evidence type="ECO:0000256" key="2">
    <source>
        <dbReference type="ARBA" id="ARBA00008816"/>
    </source>
</evidence>
<evidence type="ECO:0000256" key="6">
    <source>
        <dbReference type="SAM" id="MobiDB-lite"/>
    </source>
</evidence>
<dbReference type="PANTHER" id="PTHR10165">
    <property type="entry name" value="LIPID PHOSPHATE PHOSPHATASE"/>
    <property type="match status" value="1"/>
</dbReference>
<reference evidence="9 10" key="1">
    <citation type="journal article" date="2018" name="Mol. Biol. Evol.">
        <title>Broad Genomic Sampling Reveals a Smut Pathogenic Ancestry of the Fungal Clade Ustilaginomycotina.</title>
        <authorList>
            <person name="Kijpornyongpan T."/>
            <person name="Mondo S.J."/>
            <person name="Barry K."/>
            <person name="Sandor L."/>
            <person name="Lee J."/>
            <person name="Lipzen A."/>
            <person name="Pangilinan J."/>
            <person name="LaButti K."/>
            <person name="Hainaut M."/>
            <person name="Henrissat B."/>
            <person name="Grigoriev I.V."/>
            <person name="Spatafora J.W."/>
            <person name="Aime M.C."/>
        </authorList>
    </citation>
    <scope>NUCLEOTIDE SEQUENCE [LARGE SCALE GENOMIC DNA]</scope>
    <source>
        <strain evidence="9 10">MCA 4718</strain>
    </source>
</reference>
<dbReference type="STRING" id="1684307.A0A316UBH2"/>
<evidence type="ECO:0000256" key="7">
    <source>
        <dbReference type="SAM" id="Phobius"/>
    </source>
</evidence>
<evidence type="ECO:0000256" key="4">
    <source>
        <dbReference type="ARBA" id="ARBA00022989"/>
    </source>
</evidence>
<name>A0A316UBH2_9BASI</name>
<organism evidence="9 10">
    <name type="scientific">Pseudomicrostroma glucosiphilum</name>
    <dbReference type="NCBI Taxonomy" id="1684307"/>
    <lineage>
        <taxon>Eukaryota</taxon>
        <taxon>Fungi</taxon>
        <taxon>Dikarya</taxon>
        <taxon>Basidiomycota</taxon>
        <taxon>Ustilaginomycotina</taxon>
        <taxon>Exobasidiomycetes</taxon>
        <taxon>Microstromatales</taxon>
        <taxon>Microstromatales incertae sedis</taxon>
        <taxon>Pseudomicrostroma</taxon>
    </lineage>
</organism>
<dbReference type="CDD" id="cd03390">
    <property type="entry name" value="PAP2_containing_1_like"/>
    <property type="match status" value="1"/>
</dbReference>
<dbReference type="OrthoDB" id="8907274at2759"/>
<feature type="transmembrane region" description="Helical" evidence="7">
    <location>
        <begin position="206"/>
        <end position="226"/>
    </location>
</feature>
<feature type="compositionally biased region" description="Basic and acidic residues" evidence="6">
    <location>
        <begin position="324"/>
        <end position="335"/>
    </location>
</feature>
<sequence>MSPRAPGTPDSRTGLTEEEGSYDTLQGSWEQNKNEPAGSVWARALRLLRAYAGDWILTILLAGTLWSLNRAYGFRSPFSLDDKSIQYRHIPNERVPTALLIACAFVVPVMLQATVSLGLSRLDWYDFHQSALGLLLTHGITLTVTTCVKISVGRTRPDFIDRCQPPVGAVDPVPYGLNSEAICTTSLDSALIKDGFRSFPSGHSSAAFAGLTFLTWFLAGHFHLFGDRARVWVSWIVATPPLGACLIAISRLMDNRHHPTDVIAGAILGAVVASSIYHQYYPPLWAGDGHRPYKPSAPPSSLVMTPAEREHFLRGCDNAAGDLESGRAGDGEASGRHTSTAV</sequence>
<dbReference type="GeneID" id="37013799"/>
<accession>A0A316UBH2</accession>
<dbReference type="AlphaFoldDB" id="A0A316UBH2"/>
<feature type="transmembrane region" description="Helical" evidence="7">
    <location>
        <begin position="262"/>
        <end position="281"/>
    </location>
</feature>
<keyword evidence="9" id="KW-0575">Peroxidase</keyword>
<dbReference type="PANTHER" id="PTHR10165:SF35">
    <property type="entry name" value="RE23632P"/>
    <property type="match status" value="1"/>
</dbReference>
<keyword evidence="10" id="KW-1185">Reference proteome</keyword>
<dbReference type="RefSeq" id="XP_025348913.1">
    <property type="nucleotide sequence ID" value="XM_025492065.1"/>
</dbReference>
<dbReference type="SMART" id="SM00014">
    <property type="entry name" value="acidPPc"/>
    <property type="match status" value="1"/>
</dbReference>
<dbReference type="GO" id="GO:0008195">
    <property type="term" value="F:phosphatidate phosphatase activity"/>
    <property type="evidence" value="ECO:0007669"/>
    <property type="project" value="TreeGrafter"/>
</dbReference>
<dbReference type="SUPFAM" id="SSF48317">
    <property type="entry name" value="Acid phosphatase/Vanadium-dependent haloperoxidase"/>
    <property type="match status" value="1"/>
</dbReference>
<evidence type="ECO:0000259" key="8">
    <source>
        <dbReference type="SMART" id="SM00014"/>
    </source>
</evidence>
<gene>
    <name evidence="9" type="ORF">BCV69DRAFT_281681</name>
</gene>
<feature type="transmembrane region" description="Helical" evidence="7">
    <location>
        <begin position="232"/>
        <end position="250"/>
    </location>
</feature>
<dbReference type="Proteomes" id="UP000245942">
    <property type="component" value="Unassembled WGS sequence"/>
</dbReference>
<feature type="domain" description="Phosphatidic acid phosphatase type 2/haloperoxidase" evidence="8">
    <location>
        <begin position="131"/>
        <end position="277"/>
    </location>
</feature>
<dbReference type="InterPro" id="IPR036938">
    <property type="entry name" value="PAP2/HPO_sf"/>
</dbReference>
<feature type="region of interest" description="Disordered" evidence="6">
    <location>
        <begin position="1"/>
        <end position="33"/>
    </location>
</feature>
<feature type="transmembrane region" description="Helical" evidence="7">
    <location>
        <begin position="95"/>
        <end position="119"/>
    </location>
</feature>
<dbReference type="InterPro" id="IPR043216">
    <property type="entry name" value="PAP-like"/>
</dbReference>
<evidence type="ECO:0000256" key="1">
    <source>
        <dbReference type="ARBA" id="ARBA00004141"/>
    </source>
</evidence>
<evidence type="ECO:0000313" key="9">
    <source>
        <dbReference type="EMBL" id="PWN21753.1"/>
    </source>
</evidence>
<keyword evidence="9" id="KW-0560">Oxidoreductase</keyword>
<dbReference type="Pfam" id="PF01569">
    <property type="entry name" value="PAP2"/>
    <property type="match status" value="1"/>
</dbReference>
<comment type="similarity">
    <text evidence="2">Belongs to the PA-phosphatase related phosphoesterase family.</text>
</comment>
<keyword evidence="3 7" id="KW-0812">Transmembrane</keyword>
<evidence type="ECO:0000256" key="3">
    <source>
        <dbReference type="ARBA" id="ARBA00022692"/>
    </source>
</evidence>
<dbReference type="GO" id="GO:0016020">
    <property type="term" value="C:membrane"/>
    <property type="evidence" value="ECO:0007669"/>
    <property type="project" value="UniProtKB-SubCell"/>
</dbReference>
<dbReference type="GO" id="GO:0006644">
    <property type="term" value="P:phospholipid metabolic process"/>
    <property type="evidence" value="ECO:0007669"/>
    <property type="project" value="InterPro"/>
</dbReference>
<dbReference type="GO" id="GO:0046839">
    <property type="term" value="P:phospholipid dephosphorylation"/>
    <property type="evidence" value="ECO:0007669"/>
    <property type="project" value="TreeGrafter"/>
</dbReference>
<protein>
    <submittedName>
        <fullName evidence="9">Acid phosphatase/Vanadium-dependent haloperoxidase</fullName>
    </submittedName>
</protein>
<keyword evidence="5 7" id="KW-0472">Membrane</keyword>
<dbReference type="GO" id="GO:0004601">
    <property type="term" value="F:peroxidase activity"/>
    <property type="evidence" value="ECO:0007669"/>
    <property type="project" value="UniProtKB-KW"/>
</dbReference>
<evidence type="ECO:0000313" key="10">
    <source>
        <dbReference type="Proteomes" id="UP000245942"/>
    </source>
</evidence>
<dbReference type="Gene3D" id="1.20.144.10">
    <property type="entry name" value="Phosphatidic acid phosphatase type 2/haloperoxidase"/>
    <property type="match status" value="1"/>
</dbReference>
<keyword evidence="4 7" id="KW-1133">Transmembrane helix</keyword>
<proteinExistence type="inferred from homology"/>
<evidence type="ECO:0000256" key="5">
    <source>
        <dbReference type="ARBA" id="ARBA00023136"/>
    </source>
</evidence>
<dbReference type="InterPro" id="IPR000326">
    <property type="entry name" value="PAP2/HPO"/>
</dbReference>
<feature type="transmembrane region" description="Helical" evidence="7">
    <location>
        <begin position="55"/>
        <end position="74"/>
    </location>
</feature>
<comment type="subcellular location">
    <subcellularLocation>
        <location evidence="1">Membrane</location>
        <topology evidence="1">Multi-pass membrane protein</topology>
    </subcellularLocation>
</comment>